<protein>
    <submittedName>
        <fullName evidence="1">Uncharacterized protein</fullName>
    </submittedName>
</protein>
<proteinExistence type="predicted"/>
<evidence type="ECO:0000313" key="1">
    <source>
        <dbReference type="EMBL" id="KAJ7667392.1"/>
    </source>
</evidence>
<dbReference type="EMBL" id="JARKIE010000200">
    <property type="protein sequence ID" value="KAJ7667392.1"/>
    <property type="molecule type" value="Genomic_DNA"/>
</dbReference>
<comment type="caution">
    <text evidence="1">The sequence shown here is derived from an EMBL/GenBank/DDBJ whole genome shotgun (WGS) entry which is preliminary data.</text>
</comment>
<gene>
    <name evidence="1" type="ORF">B0H17DRAFT_1088468</name>
</gene>
<name>A0AAD7D0J9_MYCRO</name>
<sequence>MRHPTFPLLLHQQNLPRRNRVLSRRKKMVEISDSMPYCITVSVFPLLAWSSQEEWIGENPARTQEVPCHLRQFGRFKV</sequence>
<organism evidence="1 2">
    <name type="scientific">Mycena rosella</name>
    <name type="common">Pink bonnet</name>
    <name type="synonym">Agaricus rosellus</name>
    <dbReference type="NCBI Taxonomy" id="1033263"/>
    <lineage>
        <taxon>Eukaryota</taxon>
        <taxon>Fungi</taxon>
        <taxon>Dikarya</taxon>
        <taxon>Basidiomycota</taxon>
        <taxon>Agaricomycotina</taxon>
        <taxon>Agaricomycetes</taxon>
        <taxon>Agaricomycetidae</taxon>
        <taxon>Agaricales</taxon>
        <taxon>Marasmiineae</taxon>
        <taxon>Mycenaceae</taxon>
        <taxon>Mycena</taxon>
    </lineage>
</organism>
<reference evidence="1" key="1">
    <citation type="submission" date="2023-03" db="EMBL/GenBank/DDBJ databases">
        <title>Massive genome expansion in bonnet fungi (Mycena s.s.) driven by repeated elements and novel gene families across ecological guilds.</title>
        <authorList>
            <consortium name="Lawrence Berkeley National Laboratory"/>
            <person name="Harder C.B."/>
            <person name="Miyauchi S."/>
            <person name="Viragh M."/>
            <person name="Kuo A."/>
            <person name="Thoen E."/>
            <person name="Andreopoulos B."/>
            <person name="Lu D."/>
            <person name="Skrede I."/>
            <person name="Drula E."/>
            <person name="Henrissat B."/>
            <person name="Morin E."/>
            <person name="Kohler A."/>
            <person name="Barry K."/>
            <person name="LaButti K."/>
            <person name="Morin E."/>
            <person name="Salamov A."/>
            <person name="Lipzen A."/>
            <person name="Mereny Z."/>
            <person name="Hegedus B."/>
            <person name="Baldrian P."/>
            <person name="Stursova M."/>
            <person name="Weitz H."/>
            <person name="Taylor A."/>
            <person name="Grigoriev I.V."/>
            <person name="Nagy L.G."/>
            <person name="Martin F."/>
            <person name="Kauserud H."/>
        </authorList>
    </citation>
    <scope>NUCLEOTIDE SEQUENCE</scope>
    <source>
        <strain evidence="1">CBHHK067</strain>
    </source>
</reference>
<dbReference type="Proteomes" id="UP001221757">
    <property type="component" value="Unassembled WGS sequence"/>
</dbReference>
<accession>A0AAD7D0J9</accession>
<dbReference type="AlphaFoldDB" id="A0AAD7D0J9"/>
<keyword evidence="2" id="KW-1185">Reference proteome</keyword>
<evidence type="ECO:0000313" key="2">
    <source>
        <dbReference type="Proteomes" id="UP001221757"/>
    </source>
</evidence>